<dbReference type="PANTHER" id="PTHR22789">
    <property type="entry name" value="FUCULOSE PHOSPHATE ALDOLASE"/>
    <property type="match status" value="1"/>
</dbReference>
<dbReference type="GO" id="GO:0005829">
    <property type="term" value="C:cytosol"/>
    <property type="evidence" value="ECO:0007669"/>
    <property type="project" value="TreeGrafter"/>
</dbReference>
<protein>
    <submittedName>
        <fullName evidence="4">Methylthioribulose-1-phosphate dehydratase</fullName>
        <ecNumber evidence="4">4.2.1.109</ecNumber>
    </submittedName>
</protein>
<name>A0A0W0WK70_9GAMM</name>
<dbReference type="InterPro" id="IPR036409">
    <property type="entry name" value="Aldolase_II/adducin_N_sf"/>
</dbReference>
<dbReference type="RefSeq" id="WP_202972582.1">
    <property type="nucleotide sequence ID" value="NZ_CAAAIF010000004.1"/>
</dbReference>
<sequence length="215" mass="23677">MIQQLSEEIIQVARQLHAKNMLAAADGNISCRLNEQEILITPAGKAKACLQADEMAIITLDNQIVKGNPSSERLMHLSVYQQCPKARCIIHAHPPRAIAWTIARPESTELPGECFSELILSLGRIPIAPFARPGTEAMGESLKPFLPEYRVIVLARHGALTWAEDLQEALNGMERLEHSAEILLYACSFGGVTALPASEVAILREMYQKTRKGVL</sequence>
<dbReference type="SMART" id="SM01007">
    <property type="entry name" value="Aldolase_II"/>
    <property type="match status" value="1"/>
</dbReference>
<keyword evidence="5" id="KW-1185">Reference proteome</keyword>
<dbReference type="EC" id="4.2.1.109" evidence="4"/>
<keyword evidence="1" id="KW-0479">Metal-binding</keyword>
<dbReference type="PATRIC" id="fig|45070.6.peg.2510"/>
<reference evidence="4 5" key="1">
    <citation type="submission" date="2015-11" db="EMBL/GenBank/DDBJ databases">
        <title>Genomic analysis of 38 Legionella species identifies large and diverse effector repertoires.</title>
        <authorList>
            <person name="Burstein D."/>
            <person name="Amaro F."/>
            <person name="Zusman T."/>
            <person name="Lifshitz Z."/>
            <person name="Cohen O."/>
            <person name="Gilbert J.A."/>
            <person name="Pupko T."/>
            <person name="Shuman H.A."/>
            <person name="Segal G."/>
        </authorList>
    </citation>
    <scope>NUCLEOTIDE SEQUENCE [LARGE SCALE GENOMIC DNA]</scope>
    <source>
        <strain evidence="4 5">ATCC 49506</strain>
    </source>
</reference>
<dbReference type="GO" id="GO:0019323">
    <property type="term" value="P:pentose catabolic process"/>
    <property type="evidence" value="ECO:0007669"/>
    <property type="project" value="TreeGrafter"/>
</dbReference>
<feature type="domain" description="Class II aldolase/adducin N-terminal" evidence="3">
    <location>
        <begin position="7"/>
        <end position="184"/>
    </location>
</feature>
<dbReference type="AlphaFoldDB" id="A0A0W0WK70"/>
<dbReference type="Proteomes" id="UP000054725">
    <property type="component" value="Unassembled WGS sequence"/>
</dbReference>
<dbReference type="GO" id="GO:0046872">
    <property type="term" value="F:metal ion binding"/>
    <property type="evidence" value="ECO:0007669"/>
    <property type="project" value="UniProtKB-KW"/>
</dbReference>
<dbReference type="GO" id="GO:0016832">
    <property type="term" value="F:aldehyde-lyase activity"/>
    <property type="evidence" value="ECO:0007669"/>
    <property type="project" value="TreeGrafter"/>
</dbReference>
<dbReference type="SUPFAM" id="SSF53639">
    <property type="entry name" value="AraD/HMP-PK domain-like"/>
    <property type="match status" value="1"/>
</dbReference>
<dbReference type="EMBL" id="LNYO01000024">
    <property type="protein sequence ID" value="KTD32729.1"/>
    <property type="molecule type" value="Genomic_DNA"/>
</dbReference>
<evidence type="ECO:0000259" key="3">
    <source>
        <dbReference type="SMART" id="SM01007"/>
    </source>
</evidence>
<dbReference type="Gene3D" id="3.40.225.10">
    <property type="entry name" value="Class II aldolase/adducin N-terminal domain"/>
    <property type="match status" value="1"/>
</dbReference>
<organism evidence="4 5">
    <name type="scientific">Legionella nautarum</name>
    <dbReference type="NCBI Taxonomy" id="45070"/>
    <lineage>
        <taxon>Bacteria</taxon>
        <taxon>Pseudomonadati</taxon>
        <taxon>Pseudomonadota</taxon>
        <taxon>Gammaproteobacteria</taxon>
        <taxon>Legionellales</taxon>
        <taxon>Legionellaceae</taxon>
        <taxon>Legionella</taxon>
    </lineage>
</organism>
<evidence type="ECO:0000313" key="4">
    <source>
        <dbReference type="EMBL" id="KTD32729.1"/>
    </source>
</evidence>
<gene>
    <name evidence="4" type="primary">mtnB</name>
    <name evidence="4" type="ORF">Lnau_2377</name>
</gene>
<dbReference type="InterPro" id="IPR050197">
    <property type="entry name" value="Aldolase_class_II_sugar_metab"/>
</dbReference>
<evidence type="ECO:0000313" key="5">
    <source>
        <dbReference type="Proteomes" id="UP000054725"/>
    </source>
</evidence>
<comment type="caution">
    <text evidence="4">The sequence shown here is derived from an EMBL/GenBank/DDBJ whole genome shotgun (WGS) entry which is preliminary data.</text>
</comment>
<keyword evidence="2 4" id="KW-0456">Lyase</keyword>
<dbReference type="InterPro" id="IPR001303">
    <property type="entry name" value="Aldolase_II/adducin_N"/>
</dbReference>
<evidence type="ECO:0000256" key="2">
    <source>
        <dbReference type="ARBA" id="ARBA00023239"/>
    </source>
</evidence>
<accession>A0A0W0WK70</accession>
<proteinExistence type="predicted"/>
<evidence type="ECO:0000256" key="1">
    <source>
        <dbReference type="ARBA" id="ARBA00022723"/>
    </source>
</evidence>
<dbReference type="STRING" id="45070.Lnau_2377"/>
<dbReference type="GO" id="GO:0046570">
    <property type="term" value="F:methylthioribulose 1-phosphate dehydratase activity"/>
    <property type="evidence" value="ECO:0007669"/>
    <property type="project" value="UniProtKB-EC"/>
</dbReference>
<dbReference type="Pfam" id="PF00596">
    <property type="entry name" value="Aldolase_II"/>
    <property type="match status" value="1"/>
</dbReference>
<dbReference type="PANTHER" id="PTHR22789:SF0">
    <property type="entry name" value="3-OXO-TETRONATE 4-PHOSPHATE DECARBOXYLASE-RELATED"/>
    <property type="match status" value="1"/>
</dbReference>